<accession>A0A0F9IJC0</accession>
<organism evidence="1">
    <name type="scientific">marine sediment metagenome</name>
    <dbReference type="NCBI Taxonomy" id="412755"/>
    <lineage>
        <taxon>unclassified sequences</taxon>
        <taxon>metagenomes</taxon>
        <taxon>ecological metagenomes</taxon>
    </lineage>
</organism>
<protein>
    <submittedName>
        <fullName evidence="1">Uncharacterized protein</fullName>
    </submittedName>
</protein>
<gene>
    <name evidence="1" type="ORF">LCGC14_1650890</name>
</gene>
<dbReference type="EMBL" id="LAZR01013880">
    <property type="protein sequence ID" value="KKM19914.1"/>
    <property type="molecule type" value="Genomic_DNA"/>
</dbReference>
<sequence length="148" mass="16958">MFVLDYYAAIKHATETIVNFDERIARLESMISEDGPKKTKPRYLNFDSIIGLEPNQTVVLTEQPQIVFKAEFLFFPHSCSNFLIKHISVGKLYQFVSATGLYLDIIRLNNYKLPCDALQISQDVSIEITNLNEENVHFYCSLYGPAVD</sequence>
<proteinExistence type="predicted"/>
<evidence type="ECO:0000313" key="1">
    <source>
        <dbReference type="EMBL" id="KKM19914.1"/>
    </source>
</evidence>
<dbReference type="AlphaFoldDB" id="A0A0F9IJC0"/>
<reference evidence="1" key="1">
    <citation type="journal article" date="2015" name="Nature">
        <title>Complex archaea that bridge the gap between prokaryotes and eukaryotes.</title>
        <authorList>
            <person name="Spang A."/>
            <person name="Saw J.H."/>
            <person name="Jorgensen S.L."/>
            <person name="Zaremba-Niedzwiedzka K."/>
            <person name="Martijn J."/>
            <person name="Lind A.E."/>
            <person name="van Eijk R."/>
            <person name="Schleper C."/>
            <person name="Guy L."/>
            <person name="Ettema T.J."/>
        </authorList>
    </citation>
    <scope>NUCLEOTIDE SEQUENCE</scope>
</reference>
<name>A0A0F9IJC0_9ZZZZ</name>
<comment type="caution">
    <text evidence="1">The sequence shown here is derived from an EMBL/GenBank/DDBJ whole genome shotgun (WGS) entry which is preliminary data.</text>
</comment>